<comment type="caution">
    <text evidence="1">The sequence shown here is derived from an EMBL/GenBank/DDBJ whole genome shotgun (WGS) entry which is preliminary data.</text>
</comment>
<dbReference type="Proteomes" id="UP000648257">
    <property type="component" value="Unassembled WGS sequence"/>
</dbReference>
<reference evidence="1 2" key="1">
    <citation type="submission" date="2020-08" db="EMBL/GenBank/DDBJ databases">
        <title>Novel species isolated from subtropical streams in China.</title>
        <authorList>
            <person name="Lu H."/>
        </authorList>
    </citation>
    <scope>NUCLEOTIDE SEQUENCE [LARGE SCALE GENOMIC DNA]</scope>
    <source>
        <strain evidence="1 2">KACC 16656</strain>
    </source>
</reference>
<dbReference type="Gene3D" id="1.10.3680.10">
    <property type="entry name" value="TerB-like"/>
    <property type="match status" value="1"/>
</dbReference>
<dbReference type="EMBL" id="JACOFW010000009">
    <property type="protein sequence ID" value="MBC3807652.1"/>
    <property type="molecule type" value="Genomic_DNA"/>
</dbReference>
<sequence length="175" mass="19463">MRQYATDSPEAMARIIALSMLVDGGLDKSELDVMVRYGVLARLGMSDADFEKIVHLLCEDMLQCVPGIHHGQIELDDDSIDGILQEVQDSRLRKTLLKIMLAVVDADQRLSDGEAILISRAMEQWELDLIEVSNLVCASASQSYDTEQQAYVLRHPKNVSSQSSVSTPSILETHF</sequence>
<evidence type="ECO:0000313" key="2">
    <source>
        <dbReference type="Proteomes" id="UP000648257"/>
    </source>
</evidence>
<keyword evidence="2" id="KW-1185">Reference proteome</keyword>
<name>A0ABR6X3Y2_9BURK</name>
<proteinExistence type="predicted"/>
<dbReference type="SUPFAM" id="SSF158682">
    <property type="entry name" value="TerB-like"/>
    <property type="match status" value="1"/>
</dbReference>
<dbReference type="RefSeq" id="WP_186922739.1">
    <property type="nucleotide sequence ID" value="NZ_JACOFW010000009.1"/>
</dbReference>
<accession>A0ABR6X3Y2</accession>
<evidence type="ECO:0000313" key="1">
    <source>
        <dbReference type="EMBL" id="MBC3807652.1"/>
    </source>
</evidence>
<organism evidence="1 2">
    <name type="scientific">Undibacterium seohonense</name>
    <dbReference type="NCBI Taxonomy" id="1344950"/>
    <lineage>
        <taxon>Bacteria</taxon>
        <taxon>Pseudomonadati</taxon>
        <taxon>Pseudomonadota</taxon>
        <taxon>Betaproteobacteria</taxon>
        <taxon>Burkholderiales</taxon>
        <taxon>Oxalobacteraceae</taxon>
        <taxon>Undibacterium</taxon>
    </lineage>
</organism>
<dbReference type="InterPro" id="IPR029024">
    <property type="entry name" value="TerB-like"/>
</dbReference>
<gene>
    <name evidence="1" type="ORF">H8K52_09885</name>
</gene>
<dbReference type="CDD" id="cd07177">
    <property type="entry name" value="terB_like"/>
    <property type="match status" value="1"/>
</dbReference>
<protein>
    <submittedName>
        <fullName evidence="1">TerB family tellurite resistance protein</fullName>
    </submittedName>
</protein>